<comment type="similarity">
    <text evidence="3">Belongs to the exportin family.</text>
</comment>
<dbReference type="AlphaFoldDB" id="A0A6A4VRD5"/>
<reference evidence="10 11" key="1">
    <citation type="submission" date="2019-07" db="EMBL/GenBank/DDBJ databases">
        <title>Draft genome assembly of a fouling barnacle, Amphibalanus amphitrite (Darwin, 1854): The first reference genome for Thecostraca.</title>
        <authorList>
            <person name="Kim W."/>
        </authorList>
    </citation>
    <scope>NUCLEOTIDE SEQUENCE [LARGE SCALE GENOMIC DNA]</scope>
    <source>
        <strain evidence="10">SNU_AA5</strain>
        <tissue evidence="10">Soma without cirri and trophi</tissue>
    </source>
</reference>
<dbReference type="EMBL" id="VIIS01001535">
    <property type="protein sequence ID" value="KAF0296785.1"/>
    <property type="molecule type" value="Genomic_DNA"/>
</dbReference>
<dbReference type="GO" id="GO:0005737">
    <property type="term" value="C:cytoplasm"/>
    <property type="evidence" value="ECO:0007669"/>
    <property type="project" value="UniProtKB-SubCell"/>
</dbReference>
<keyword evidence="4" id="KW-0813">Transport</keyword>
<dbReference type="OrthoDB" id="10261013at2759"/>
<feature type="domain" description="Transposable element P transposase-like GTP-binding insertion" evidence="9">
    <location>
        <begin position="81"/>
        <end position="162"/>
    </location>
</feature>
<evidence type="ECO:0000259" key="9">
    <source>
        <dbReference type="Pfam" id="PF21788"/>
    </source>
</evidence>
<evidence type="ECO:0000313" key="11">
    <source>
        <dbReference type="Proteomes" id="UP000440578"/>
    </source>
</evidence>
<evidence type="ECO:0000256" key="3">
    <source>
        <dbReference type="ARBA" id="ARBA00009466"/>
    </source>
</evidence>
<evidence type="ECO:0000256" key="7">
    <source>
        <dbReference type="ARBA" id="ARBA00023242"/>
    </source>
</evidence>
<dbReference type="Proteomes" id="UP000440578">
    <property type="component" value="Unassembled WGS sequence"/>
</dbReference>
<sequence>MKWKQPVGFFYSAGPATADVMEKILKQGIRRLRKAGLTVITTVCDMGKPNQALMRQLGVSVDKPTFAVDGEEVVAMHDVPHLFKCIRNALFKNDITVDGETASWQHIRHFYMLDSKKTVRAAPKLRPVHIQLGPFKKMKVKYALQVLSRSVAGGINLYCENATEEHHERVLHEGRDWIGRWHVGPADGKVDSIEGLKLTINAVLLIWRTVDALVAEMTVAVCDVIQSRSPERLVRAAVTTLVTITGTDRLLLYRALANLLLLPWLRAGDQLWDQRRRHLSVFLDSLTAEFRRLPRTPGLADSAELQSRAKPVIEQTLSTLSEIVSNILGEVTKTKQLCYECLQETIRDSLWVFGVFATQSDVCQEVLSFFLAAFESLRAQMGSQFTEQCVQVFLEVFGREDLARNMLEEGSAGCAALEKFLRLLRLIVSEPSAAFRRLLPAVLELVLERLYPLLAQRPAPDLKVPLFELLAAVLEHNWRHFFRSSVLKTLSPGADEEVANEKQFLAMLEAMGQSFLQPDINVFRLNLETLQMLNTKWKLYHKPVFRRLLLARFLTVLIQTLLHRSHDLLRDDIATTVHSLAAVDLPGFCEHFVPALLRDTPGLDEQQRGTLAELLAEEEDVPTFCADLQRFVSDLRYYRLVNESMVG</sequence>
<dbReference type="InterPro" id="IPR048366">
    <property type="entry name" value="TNP-like_GBD"/>
</dbReference>
<evidence type="ECO:0000313" key="10">
    <source>
        <dbReference type="EMBL" id="KAF0296785.1"/>
    </source>
</evidence>
<dbReference type="InterPro" id="IPR016024">
    <property type="entry name" value="ARM-type_fold"/>
</dbReference>
<dbReference type="Pfam" id="PF21788">
    <property type="entry name" value="TNP-like_GBD"/>
    <property type="match status" value="1"/>
</dbReference>
<dbReference type="SUPFAM" id="SSF48371">
    <property type="entry name" value="ARM repeat"/>
    <property type="match status" value="1"/>
</dbReference>
<comment type="caution">
    <text evidence="10">The sequence shown here is derived from an EMBL/GenBank/DDBJ whole genome shotgun (WGS) entry which is preliminary data.</text>
</comment>
<evidence type="ECO:0000256" key="5">
    <source>
        <dbReference type="ARBA" id="ARBA00022490"/>
    </source>
</evidence>
<evidence type="ECO:0000256" key="2">
    <source>
        <dbReference type="ARBA" id="ARBA00004496"/>
    </source>
</evidence>
<keyword evidence="7" id="KW-0539">Nucleus</keyword>
<name>A0A6A4VRD5_AMPAM</name>
<dbReference type="GO" id="GO:0005634">
    <property type="term" value="C:nucleus"/>
    <property type="evidence" value="ECO:0007669"/>
    <property type="project" value="UniProtKB-SubCell"/>
</dbReference>
<feature type="domain" description="Transposable element P transposase-like RNase H" evidence="8">
    <location>
        <begin position="2"/>
        <end position="58"/>
    </location>
</feature>
<dbReference type="InterPro" id="IPR040016">
    <property type="entry name" value="XPO6"/>
</dbReference>
<organism evidence="10 11">
    <name type="scientific">Amphibalanus amphitrite</name>
    <name type="common">Striped barnacle</name>
    <name type="synonym">Balanus amphitrite</name>
    <dbReference type="NCBI Taxonomy" id="1232801"/>
    <lineage>
        <taxon>Eukaryota</taxon>
        <taxon>Metazoa</taxon>
        <taxon>Ecdysozoa</taxon>
        <taxon>Arthropoda</taxon>
        <taxon>Crustacea</taxon>
        <taxon>Multicrustacea</taxon>
        <taxon>Cirripedia</taxon>
        <taxon>Thoracica</taxon>
        <taxon>Thoracicalcarea</taxon>
        <taxon>Balanomorpha</taxon>
        <taxon>Balanoidea</taxon>
        <taxon>Balanidae</taxon>
        <taxon>Amphibalaninae</taxon>
        <taxon>Amphibalanus</taxon>
    </lineage>
</organism>
<evidence type="ECO:0000256" key="1">
    <source>
        <dbReference type="ARBA" id="ARBA00004123"/>
    </source>
</evidence>
<protein>
    <submittedName>
        <fullName evidence="10">Exportin-6-A</fullName>
    </submittedName>
</protein>
<dbReference type="PANTHER" id="PTHR21452">
    <property type="entry name" value="EXPORTIN-6"/>
    <property type="match status" value="1"/>
</dbReference>
<dbReference type="Pfam" id="PF21787">
    <property type="entry name" value="TNP-like_RNaseH_N"/>
    <property type="match status" value="1"/>
</dbReference>
<keyword evidence="6" id="KW-0653">Protein transport</keyword>
<keyword evidence="5" id="KW-0963">Cytoplasm</keyword>
<gene>
    <name evidence="10" type="ORF">FJT64_005802</name>
</gene>
<comment type="subcellular location">
    <subcellularLocation>
        <location evidence="2">Cytoplasm</location>
    </subcellularLocation>
    <subcellularLocation>
        <location evidence="1">Nucleus</location>
    </subcellularLocation>
</comment>
<dbReference type="InterPro" id="IPR048365">
    <property type="entry name" value="TNP-like_RNaseH_N"/>
</dbReference>
<dbReference type="GO" id="GO:0006611">
    <property type="term" value="P:protein export from nucleus"/>
    <property type="evidence" value="ECO:0007669"/>
    <property type="project" value="InterPro"/>
</dbReference>
<accession>A0A6A4VRD5</accession>
<evidence type="ECO:0000259" key="8">
    <source>
        <dbReference type="Pfam" id="PF21787"/>
    </source>
</evidence>
<dbReference type="PANTHER" id="PTHR21452:SF4">
    <property type="entry name" value="EXPORTIN-6"/>
    <property type="match status" value="1"/>
</dbReference>
<keyword evidence="11" id="KW-1185">Reference proteome</keyword>
<evidence type="ECO:0000256" key="4">
    <source>
        <dbReference type="ARBA" id="ARBA00022448"/>
    </source>
</evidence>
<proteinExistence type="inferred from homology"/>
<dbReference type="GO" id="GO:0005049">
    <property type="term" value="F:nuclear export signal receptor activity"/>
    <property type="evidence" value="ECO:0007669"/>
    <property type="project" value="InterPro"/>
</dbReference>
<evidence type="ECO:0000256" key="6">
    <source>
        <dbReference type="ARBA" id="ARBA00022927"/>
    </source>
</evidence>